<protein>
    <recommendedName>
        <fullName evidence="3">signal peptidase I</fullName>
        <ecNumber evidence="3">3.4.21.89</ecNumber>
    </recommendedName>
</protein>
<evidence type="ECO:0000256" key="4">
    <source>
        <dbReference type="ARBA" id="ARBA00022801"/>
    </source>
</evidence>
<feature type="domain" description="Peptidase S26" evidence="6">
    <location>
        <begin position="16"/>
        <end position="205"/>
    </location>
</feature>
<dbReference type="InterPro" id="IPR019533">
    <property type="entry name" value="Peptidase_S26"/>
</dbReference>
<dbReference type="PANTHER" id="PTHR43390">
    <property type="entry name" value="SIGNAL PEPTIDASE I"/>
    <property type="match status" value="1"/>
</dbReference>
<evidence type="ECO:0000313" key="7">
    <source>
        <dbReference type="EMBL" id="CAB4648122.1"/>
    </source>
</evidence>
<dbReference type="InterPro" id="IPR000223">
    <property type="entry name" value="Pept_S26A_signal_pept_1"/>
</dbReference>
<dbReference type="GO" id="GO:0016020">
    <property type="term" value="C:membrane"/>
    <property type="evidence" value="ECO:0007669"/>
    <property type="project" value="InterPro"/>
</dbReference>
<dbReference type="Pfam" id="PF10502">
    <property type="entry name" value="Peptidase_S26"/>
    <property type="match status" value="1"/>
</dbReference>
<dbReference type="GO" id="GO:0004252">
    <property type="term" value="F:serine-type endopeptidase activity"/>
    <property type="evidence" value="ECO:0007669"/>
    <property type="project" value="InterPro"/>
</dbReference>
<dbReference type="EMBL" id="CAEZWI010000024">
    <property type="protein sequence ID" value="CAB4648122.1"/>
    <property type="molecule type" value="Genomic_DNA"/>
</dbReference>
<comment type="catalytic activity">
    <reaction evidence="1">
        <text>Cleavage of hydrophobic, N-terminal signal or leader sequences from secreted and periplasmic proteins.</text>
        <dbReference type="EC" id="3.4.21.89"/>
    </reaction>
</comment>
<evidence type="ECO:0000256" key="3">
    <source>
        <dbReference type="ARBA" id="ARBA00013208"/>
    </source>
</evidence>
<dbReference type="InterPro" id="IPR019758">
    <property type="entry name" value="Pept_S26A_signal_pept_1_CS"/>
</dbReference>
<gene>
    <name evidence="8" type="ORF">UFOPK2171_00761</name>
    <name evidence="7" type="ORF">UFOPK2237_00336</name>
</gene>
<name>A0A6J6KYH1_9ZZZZ</name>
<dbReference type="PROSITE" id="PS00761">
    <property type="entry name" value="SPASE_I_3"/>
    <property type="match status" value="1"/>
</dbReference>
<dbReference type="GO" id="GO:0009003">
    <property type="term" value="F:signal peptidase activity"/>
    <property type="evidence" value="ECO:0007669"/>
    <property type="project" value="UniProtKB-EC"/>
</dbReference>
<keyword evidence="5" id="KW-0472">Membrane</keyword>
<keyword evidence="4" id="KW-0378">Hydrolase</keyword>
<dbReference type="SUPFAM" id="SSF51306">
    <property type="entry name" value="LexA/Signal peptidase"/>
    <property type="match status" value="1"/>
</dbReference>
<accession>A0A6J6KYH1</accession>
<proteinExistence type="inferred from homology"/>
<dbReference type="PANTHER" id="PTHR43390:SF1">
    <property type="entry name" value="CHLOROPLAST PROCESSING PEPTIDASE"/>
    <property type="match status" value="1"/>
</dbReference>
<evidence type="ECO:0000259" key="6">
    <source>
        <dbReference type="Pfam" id="PF10502"/>
    </source>
</evidence>
<dbReference type="PRINTS" id="PR00727">
    <property type="entry name" value="LEADERPTASE"/>
</dbReference>
<organism evidence="8">
    <name type="scientific">freshwater metagenome</name>
    <dbReference type="NCBI Taxonomy" id="449393"/>
    <lineage>
        <taxon>unclassified sequences</taxon>
        <taxon>metagenomes</taxon>
        <taxon>ecological metagenomes</taxon>
    </lineage>
</organism>
<reference evidence="8" key="1">
    <citation type="submission" date="2020-05" db="EMBL/GenBank/DDBJ databases">
        <authorList>
            <person name="Chiriac C."/>
            <person name="Salcher M."/>
            <person name="Ghai R."/>
            <person name="Kavagutti S V."/>
        </authorList>
    </citation>
    <scope>NUCLEOTIDE SEQUENCE</scope>
</reference>
<dbReference type="CDD" id="cd06530">
    <property type="entry name" value="S26_SPase_I"/>
    <property type="match status" value="1"/>
</dbReference>
<dbReference type="EC" id="3.4.21.89" evidence="3"/>
<dbReference type="EMBL" id="CAEZWD010000099">
    <property type="protein sequence ID" value="CAB4653175.1"/>
    <property type="molecule type" value="Genomic_DNA"/>
</dbReference>
<dbReference type="NCBIfam" id="TIGR02227">
    <property type="entry name" value="sigpep_I_bact"/>
    <property type="match status" value="1"/>
</dbReference>
<feature type="transmembrane region" description="Helical" evidence="5">
    <location>
        <begin position="21"/>
        <end position="41"/>
    </location>
</feature>
<evidence type="ECO:0000313" key="8">
    <source>
        <dbReference type="EMBL" id="CAB4653175.1"/>
    </source>
</evidence>
<evidence type="ECO:0000256" key="1">
    <source>
        <dbReference type="ARBA" id="ARBA00000677"/>
    </source>
</evidence>
<dbReference type="AlphaFoldDB" id="A0A6J6KYH1"/>
<dbReference type="InterPro" id="IPR036286">
    <property type="entry name" value="LexA/Signal_pep-like_sf"/>
</dbReference>
<keyword evidence="5" id="KW-1133">Transmembrane helix</keyword>
<dbReference type="Gene3D" id="2.10.109.10">
    <property type="entry name" value="Umud Fragment, subunit A"/>
    <property type="match status" value="1"/>
</dbReference>
<dbReference type="GO" id="GO:0006465">
    <property type="term" value="P:signal peptide processing"/>
    <property type="evidence" value="ECO:0007669"/>
    <property type="project" value="InterPro"/>
</dbReference>
<keyword evidence="5" id="KW-0812">Transmembrane</keyword>
<evidence type="ECO:0000256" key="5">
    <source>
        <dbReference type="SAM" id="Phobius"/>
    </source>
</evidence>
<sequence length="215" mass="23406">MGHKKDKPKKQPSLVRELVTVVGTALILSILVRTFLIQAFYVPSASMEDTLQENDRIIVSKISTQFTGVNRGNVIVFHDPGGWLGAGFPNPYDTPVGRVLQAIGIVPANSGNDLVKRVIGVANDTVKCCDTQGRIVLNGVGIDEPYIKDGATTDQVTFEVLVPEGHVFVMGDNRGNSEDSRFHLDKNNGMVPEEEIIGRVAMRIWPIGRIGGIEN</sequence>
<comment type="similarity">
    <text evidence="2">Belongs to the peptidase S26 family.</text>
</comment>
<evidence type="ECO:0000256" key="2">
    <source>
        <dbReference type="ARBA" id="ARBA00009370"/>
    </source>
</evidence>